<dbReference type="EMBL" id="CP126084">
    <property type="protein sequence ID" value="WHX48161.1"/>
    <property type="molecule type" value="Genomic_DNA"/>
</dbReference>
<dbReference type="InterPro" id="IPR047901">
    <property type="entry name" value="BC1881-like"/>
</dbReference>
<proteinExistence type="predicted"/>
<accession>A0AA95L194</accession>
<dbReference type="KEGG" id="pwn:QNH46_18930"/>
<evidence type="ECO:0000313" key="1">
    <source>
        <dbReference type="EMBL" id="WHX48161.1"/>
    </source>
</evidence>
<dbReference type="AlphaFoldDB" id="A0AA95L194"/>
<evidence type="ECO:0000313" key="2">
    <source>
        <dbReference type="Proteomes" id="UP001177943"/>
    </source>
</evidence>
<dbReference type="Proteomes" id="UP001177943">
    <property type="component" value="Chromosome"/>
</dbReference>
<protein>
    <submittedName>
        <fullName evidence="1">BC1881 family protein</fullName>
    </submittedName>
</protein>
<dbReference type="RefSeq" id="WP_283925601.1">
    <property type="nucleotide sequence ID" value="NZ_CP126084.1"/>
</dbReference>
<gene>
    <name evidence="1" type="ORF">QNH46_18930</name>
</gene>
<name>A0AA95L194_9BACL</name>
<sequence>MNLWPLFQRDWQYIYQCLIVLNKEPAAREGIEVIEVNPQKEFKITTGQKEMKPTGPAIILINQDQARR</sequence>
<reference evidence="1" key="1">
    <citation type="submission" date="2023-05" db="EMBL/GenBank/DDBJ databases">
        <title>Comparative genomics of Bacillaceae isolates and their secondary metabolite potential.</title>
        <authorList>
            <person name="Song L."/>
            <person name="Nielsen L.J."/>
            <person name="Mohite O."/>
            <person name="Xu X."/>
            <person name="Weber T."/>
            <person name="Kovacs A.T."/>
        </authorList>
    </citation>
    <scope>NUCLEOTIDE SEQUENCE</scope>
    <source>
        <strain evidence="1">B2_4</strain>
    </source>
</reference>
<dbReference type="NCBIfam" id="NF033495">
    <property type="entry name" value="phage_BC1881"/>
    <property type="match status" value="1"/>
</dbReference>
<organism evidence="1 2">
    <name type="scientific">Paenibacillus woosongensis</name>
    <dbReference type="NCBI Taxonomy" id="307580"/>
    <lineage>
        <taxon>Bacteria</taxon>
        <taxon>Bacillati</taxon>
        <taxon>Bacillota</taxon>
        <taxon>Bacilli</taxon>
        <taxon>Bacillales</taxon>
        <taxon>Paenibacillaceae</taxon>
        <taxon>Paenibacillus</taxon>
    </lineage>
</organism>